<keyword evidence="2" id="KW-1185">Reference proteome</keyword>
<organism evidence="1 2">
    <name type="scientific">Racocetra persica</name>
    <dbReference type="NCBI Taxonomy" id="160502"/>
    <lineage>
        <taxon>Eukaryota</taxon>
        <taxon>Fungi</taxon>
        <taxon>Fungi incertae sedis</taxon>
        <taxon>Mucoromycota</taxon>
        <taxon>Glomeromycotina</taxon>
        <taxon>Glomeromycetes</taxon>
        <taxon>Diversisporales</taxon>
        <taxon>Gigasporaceae</taxon>
        <taxon>Racocetra</taxon>
    </lineage>
</organism>
<evidence type="ECO:0000313" key="2">
    <source>
        <dbReference type="Proteomes" id="UP000789920"/>
    </source>
</evidence>
<evidence type="ECO:0000313" key="1">
    <source>
        <dbReference type="EMBL" id="CAG8772106.1"/>
    </source>
</evidence>
<feature type="non-terminal residue" evidence="1">
    <location>
        <position position="1"/>
    </location>
</feature>
<accession>A0ACA9R101</accession>
<comment type="caution">
    <text evidence="1">The sequence shown here is derived from an EMBL/GenBank/DDBJ whole genome shotgun (WGS) entry which is preliminary data.</text>
</comment>
<protein>
    <submittedName>
        <fullName evidence="1">26161_t:CDS:1</fullName>
    </submittedName>
</protein>
<gene>
    <name evidence="1" type="ORF">RPERSI_LOCUS16534</name>
</gene>
<reference evidence="1" key="1">
    <citation type="submission" date="2021-06" db="EMBL/GenBank/DDBJ databases">
        <authorList>
            <person name="Kallberg Y."/>
            <person name="Tangrot J."/>
            <person name="Rosling A."/>
        </authorList>
    </citation>
    <scope>NUCLEOTIDE SEQUENCE</scope>
    <source>
        <strain evidence="1">MA461A</strain>
    </source>
</reference>
<sequence length="212" mass="24509">ENMSEKGTAITSNINFEKNTVNEPLLSQDLFDSVFANFGDTSTISNMDLSLKKKPESVKSVKKDEKPTLDFRQSSSSFLYSSQGNMSEKLTEQINFESSDTTDQIPITFSSISLNLDIGDFAQEKSYQKNQEKKETKTERRSFRKDRSGDTAKSDCGYITKITLKHIKVLNEFERFMMRMDNQALMIRQRIEKNRHAAFHQHDLIEHEIKNE</sequence>
<name>A0ACA9R101_9GLOM</name>
<dbReference type="EMBL" id="CAJVQC010041014">
    <property type="protein sequence ID" value="CAG8772106.1"/>
    <property type="molecule type" value="Genomic_DNA"/>
</dbReference>
<dbReference type="Proteomes" id="UP000789920">
    <property type="component" value="Unassembled WGS sequence"/>
</dbReference>
<proteinExistence type="predicted"/>